<organism evidence="2 3">
    <name type="scientific">Allokutzneria oryzae</name>
    <dbReference type="NCBI Taxonomy" id="1378989"/>
    <lineage>
        <taxon>Bacteria</taxon>
        <taxon>Bacillati</taxon>
        <taxon>Actinomycetota</taxon>
        <taxon>Actinomycetes</taxon>
        <taxon>Pseudonocardiales</taxon>
        <taxon>Pseudonocardiaceae</taxon>
        <taxon>Allokutzneria</taxon>
    </lineage>
</organism>
<evidence type="ECO:0000256" key="1">
    <source>
        <dbReference type="SAM" id="MobiDB-lite"/>
    </source>
</evidence>
<accession>A0ABV5ZX99</accession>
<protein>
    <submittedName>
        <fullName evidence="2">Uncharacterized protein</fullName>
    </submittedName>
</protein>
<keyword evidence="3" id="KW-1185">Reference proteome</keyword>
<feature type="compositionally biased region" description="Polar residues" evidence="1">
    <location>
        <begin position="109"/>
        <end position="122"/>
    </location>
</feature>
<name>A0ABV5ZX99_9PSEU</name>
<reference evidence="2 3" key="1">
    <citation type="submission" date="2024-09" db="EMBL/GenBank/DDBJ databases">
        <authorList>
            <person name="Sun Q."/>
            <person name="Mori K."/>
        </authorList>
    </citation>
    <scope>NUCLEOTIDE SEQUENCE [LARGE SCALE GENOMIC DNA]</scope>
    <source>
        <strain evidence="2 3">TBRC 7907</strain>
    </source>
</reference>
<gene>
    <name evidence="2" type="ORF">ACFFQA_16460</name>
</gene>
<dbReference type="RefSeq" id="WP_377852835.1">
    <property type="nucleotide sequence ID" value="NZ_JBHLZU010000014.1"/>
</dbReference>
<evidence type="ECO:0000313" key="2">
    <source>
        <dbReference type="EMBL" id="MFB9905529.1"/>
    </source>
</evidence>
<feature type="region of interest" description="Disordered" evidence="1">
    <location>
        <begin position="103"/>
        <end position="122"/>
    </location>
</feature>
<comment type="caution">
    <text evidence="2">The sequence shown here is derived from an EMBL/GenBank/DDBJ whole genome shotgun (WGS) entry which is preliminary data.</text>
</comment>
<dbReference type="EMBL" id="JBHLZU010000014">
    <property type="protein sequence ID" value="MFB9905529.1"/>
    <property type="molecule type" value="Genomic_DNA"/>
</dbReference>
<proteinExistence type="predicted"/>
<evidence type="ECO:0000313" key="3">
    <source>
        <dbReference type="Proteomes" id="UP001589693"/>
    </source>
</evidence>
<dbReference type="Proteomes" id="UP001589693">
    <property type="component" value="Unassembled WGS sequence"/>
</dbReference>
<sequence>MVDHRLLQNLHFPNPALTAELRNALVHCPPGQPAFAELLAGVVERPTKRLAVANGGSELINVLGRLLGQTVAVPNFNEYAAQFSRLPRTSGCAGRVRKRISRPVHDSSILRSSPASGWNPSP</sequence>